<dbReference type="InterPro" id="IPR050079">
    <property type="entry name" value="DEAD_box_RNA_helicase"/>
</dbReference>
<evidence type="ECO:0000256" key="2">
    <source>
        <dbReference type="ARBA" id="ARBA00009046"/>
    </source>
</evidence>
<evidence type="ECO:0000256" key="3">
    <source>
        <dbReference type="ARBA" id="ARBA00022722"/>
    </source>
</evidence>
<dbReference type="Gene3D" id="3.40.50.300">
    <property type="entry name" value="P-loop containing nucleotide triphosphate hydrolases"/>
    <property type="match status" value="2"/>
</dbReference>
<organism evidence="13">
    <name type="scientific">Geobacter metallireducens</name>
    <dbReference type="NCBI Taxonomy" id="28232"/>
    <lineage>
        <taxon>Bacteria</taxon>
        <taxon>Pseudomonadati</taxon>
        <taxon>Thermodesulfobacteriota</taxon>
        <taxon>Desulfuromonadia</taxon>
        <taxon>Geobacterales</taxon>
        <taxon>Geobacteraceae</taxon>
        <taxon>Geobacter</taxon>
    </lineage>
</organism>
<dbReference type="Pfam" id="PF18019">
    <property type="entry name" value="Cas3_HD"/>
    <property type="match status" value="1"/>
</dbReference>
<dbReference type="SMART" id="SM00490">
    <property type="entry name" value="HELICc"/>
    <property type="match status" value="1"/>
</dbReference>
<dbReference type="SMART" id="SM00487">
    <property type="entry name" value="DEXDc"/>
    <property type="match status" value="1"/>
</dbReference>
<dbReference type="Pfam" id="PF22590">
    <property type="entry name" value="Cas3-like_C_2"/>
    <property type="match status" value="1"/>
</dbReference>
<dbReference type="PROSITE" id="PS51192">
    <property type="entry name" value="HELICASE_ATP_BIND_1"/>
    <property type="match status" value="1"/>
</dbReference>
<evidence type="ECO:0000256" key="7">
    <source>
        <dbReference type="ARBA" id="ARBA00022806"/>
    </source>
</evidence>
<accession>A0A831XCW7</accession>
<dbReference type="Gene3D" id="1.10.3210.30">
    <property type="match status" value="1"/>
</dbReference>
<dbReference type="EMBL" id="DSOV01000004">
    <property type="protein sequence ID" value="HEN40944.1"/>
    <property type="molecule type" value="Genomic_DNA"/>
</dbReference>
<dbReference type="GO" id="GO:0016787">
    <property type="term" value="F:hydrolase activity"/>
    <property type="evidence" value="ECO:0007669"/>
    <property type="project" value="UniProtKB-KW"/>
</dbReference>
<feature type="domain" description="Helicase ATP-binding" evidence="11">
    <location>
        <begin position="20"/>
        <end position="216"/>
    </location>
</feature>
<proteinExistence type="inferred from homology"/>
<dbReference type="NCBIfam" id="TIGR01587">
    <property type="entry name" value="cas3_core"/>
    <property type="match status" value="1"/>
</dbReference>
<evidence type="ECO:0000256" key="5">
    <source>
        <dbReference type="ARBA" id="ARBA00022741"/>
    </source>
</evidence>
<dbReference type="InterPro" id="IPR001650">
    <property type="entry name" value="Helicase_C-like"/>
</dbReference>
<evidence type="ECO:0000256" key="10">
    <source>
        <dbReference type="ARBA" id="ARBA00038437"/>
    </source>
</evidence>
<gene>
    <name evidence="13" type="primary">cas3</name>
    <name evidence="13" type="ORF">ENQ87_01005</name>
</gene>
<keyword evidence="7" id="KW-0347">Helicase</keyword>
<dbReference type="InterPro" id="IPR006483">
    <property type="entry name" value="CRISPR-assoc_Cas3_HD"/>
</dbReference>
<dbReference type="PANTHER" id="PTHR47959">
    <property type="entry name" value="ATP-DEPENDENT RNA HELICASE RHLE-RELATED"/>
    <property type="match status" value="1"/>
</dbReference>
<keyword evidence="6" id="KW-0378">Hydrolase</keyword>
<dbReference type="InterPro" id="IPR014001">
    <property type="entry name" value="Helicase_ATP-bd"/>
</dbReference>
<dbReference type="AlphaFoldDB" id="A0A831XCW7"/>
<protein>
    <submittedName>
        <fullName evidence="13">CRISPR-associated helicase Cas3</fullName>
    </submittedName>
</protein>
<dbReference type="InterPro" id="IPR027417">
    <property type="entry name" value="P-loop_NTPase"/>
</dbReference>
<dbReference type="NCBIfam" id="TIGR01596">
    <property type="entry name" value="cas3_HD"/>
    <property type="match status" value="1"/>
</dbReference>
<dbReference type="InterPro" id="IPR038257">
    <property type="entry name" value="CRISPR-assoc_Cas3_HD_sf"/>
</dbReference>
<name>A0A831XCW7_GEOME</name>
<evidence type="ECO:0000256" key="9">
    <source>
        <dbReference type="ARBA" id="ARBA00023118"/>
    </source>
</evidence>
<dbReference type="InterPro" id="IPR011545">
    <property type="entry name" value="DEAD/DEAH_box_helicase_dom"/>
</dbReference>
<keyword evidence="3" id="KW-0540">Nuclease</keyword>
<dbReference type="GO" id="GO:0046872">
    <property type="term" value="F:metal ion binding"/>
    <property type="evidence" value="ECO:0007669"/>
    <property type="project" value="UniProtKB-KW"/>
</dbReference>
<evidence type="ECO:0000256" key="4">
    <source>
        <dbReference type="ARBA" id="ARBA00022723"/>
    </source>
</evidence>
<dbReference type="GO" id="GO:0004518">
    <property type="term" value="F:nuclease activity"/>
    <property type="evidence" value="ECO:0007669"/>
    <property type="project" value="UniProtKB-KW"/>
</dbReference>
<reference evidence="13" key="1">
    <citation type="journal article" date="2020" name="mSystems">
        <title>Genome- and Community-Level Interaction Insights into Carbon Utilization and Element Cycling Functions of Hydrothermarchaeota in Hydrothermal Sediment.</title>
        <authorList>
            <person name="Zhou Z."/>
            <person name="Liu Y."/>
            <person name="Xu W."/>
            <person name="Pan J."/>
            <person name="Luo Z.H."/>
            <person name="Li M."/>
        </authorList>
    </citation>
    <scope>NUCLEOTIDE SEQUENCE [LARGE SCALE GENOMIC DNA]</scope>
    <source>
        <strain evidence="13">SpSt-349</strain>
    </source>
</reference>
<evidence type="ECO:0000256" key="1">
    <source>
        <dbReference type="ARBA" id="ARBA00006847"/>
    </source>
</evidence>
<comment type="caution">
    <text evidence="13">The sequence shown here is derived from an EMBL/GenBank/DDBJ whole genome shotgun (WGS) entry which is preliminary data.</text>
</comment>
<comment type="similarity">
    <text evidence="10">Belongs to the DEAD box helicase family.</text>
</comment>
<keyword evidence="5" id="KW-0547">Nucleotide-binding</keyword>
<dbReference type="SUPFAM" id="SSF109604">
    <property type="entry name" value="HD-domain/PDEase-like"/>
    <property type="match status" value="1"/>
</dbReference>
<evidence type="ECO:0000259" key="11">
    <source>
        <dbReference type="PROSITE" id="PS51192"/>
    </source>
</evidence>
<evidence type="ECO:0000313" key="13">
    <source>
        <dbReference type="EMBL" id="HEN40944.1"/>
    </source>
</evidence>
<dbReference type="GO" id="GO:0005829">
    <property type="term" value="C:cytosol"/>
    <property type="evidence" value="ECO:0007669"/>
    <property type="project" value="TreeGrafter"/>
</dbReference>
<dbReference type="GO" id="GO:0003724">
    <property type="term" value="F:RNA helicase activity"/>
    <property type="evidence" value="ECO:0007669"/>
    <property type="project" value="TreeGrafter"/>
</dbReference>
<dbReference type="GO" id="GO:0003676">
    <property type="term" value="F:nucleic acid binding"/>
    <property type="evidence" value="ECO:0007669"/>
    <property type="project" value="InterPro"/>
</dbReference>
<dbReference type="PANTHER" id="PTHR47959:SF16">
    <property type="entry name" value="CRISPR-ASSOCIATED NUCLEASE_HELICASE CAS3-RELATED"/>
    <property type="match status" value="1"/>
</dbReference>
<evidence type="ECO:0000256" key="6">
    <source>
        <dbReference type="ARBA" id="ARBA00022801"/>
    </source>
</evidence>
<keyword evidence="9" id="KW-0051">Antiviral defense</keyword>
<dbReference type="SUPFAM" id="SSF52540">
    <property type="entry name" value="P-loop containing nucleoside triphosphate hydrolases"/>
    <property type="match status" value="1"/>
</dbReference>
<keyword evidence="4" id="KW-0479">Metal-binding</keyword>
<feature type="domain" description="HD Cas3-type" evidence="12">
    <location>
        <begin position="580"/>
        <end position="789"/>
    </location>
</feature>
<dbReference type="GO" id="GO:0051607">
    <property type="term" value="P:defense response to virus"/>
    <property type="evidence" value="ECO:0007669"/>
    <property type="project" value="UniProtKB-KW"/>
</dbReference>
<keyword evidence="8" id="KW-0067">ATP-binding</keyword>
<dbReference type="InterPro" id="IPR006474">
    <property type="entry name" value="Helicase_Cas3_CRISPR-ass_core"/>
</dbReference>
<dbReference type="Pfam" id="PF00270">
    <property type="entry name" value="DEAD"/>
    <property type="match status" value="1"/>
</dbReference>
<evidence type="ECO:0000259" key="12">
    <source>
        <dbReference type="PROSITE" id="PS51643"/>
    </source>
</evidence>
<dbReference type="PROSITE" id="PS51643">
    <property type="entry name" value="HD_CAS3"/>
    <property type="match status" value="1"/>
</dbReference>
<evidence type="ECO:0000256" key="8">
    <source>
        <dbReference type="ARBA" id="ARBA00022840"/>
    </source>
</evidence>
<dbReference type="InterPro" id="IPR054712">
    <property type="entry name" value="Cas3-like_dom"/>
</dbReference>
<dbReference type="GO" id="GO:0005524">
    <property type="term" value="F:ATP binding"/>
    <property type="evidence" value="ECO:0007669"/>
    <property type="project" value="UniProtKB-KW"/>
</dbReference>
<comment type="similarity">
    <text evidence="1">In the N-terminal section; belongs to the CRISPR-associated nuclease Cas3-HD family.</text>
</comment>
<comment type="similarity">
    <text evidence="2">In the central section; belongs to the CRISPR-associated helicase Cas3 family.</text>
</comment>
<sequence>MNYPDFFHLVTGKTSFQYQARLGEEPWPELLEIPTGLGKTAAVIVAWLYKRLTDDPETPRRLVYCLPMRVLVEQTFENVGRWLDRAAPHFMAKGIPVPRAWLLMGGENDFEWAEKPEAPAIIIGTQDMLLSRALMRGYGMSRYQWPVHFALLHNDALWVFDEIQLMGAGLPTSAQLEAFRRRSGVDRSSRSLWVSATLNPDWLATIDLRPHLTTFRRVTLSKEEQAEEHVRVRCSALKHLHKAETTLTAENQKQSARAYAESLAGEILARHVAGTNTLIILNTVERSQAVLEALERRKPAAETMLVHSRFRPKERQELNRWLTANPDPDGPGRIIVATQAVEAGVDMTSRLLFTELAPWSSLVQRFGRCNRYGEANECGGAHVYWIDMEPEAKLESPYEPLTIAGARNKLHDMKSASAADLPVTDEAAPLNAVLRAKDFRDIFNTDPDLTGFDVDISPYIRDADDLDLQIFWRDLSNDVENQPQPAPEELCRASLGQAEALVKRSRQKGFRFHRWDSLDGKWRPFQEKVRPGLVLMLDVKAGGYSERLGLSPYSTSPVPPVVTPIVAESSEVYGDDQRSRLKVPVELSRHLCDVEDAAEMLCNALGGVEKQDAIQRAGRWHDVGKSHPVFQATMHGCSIEDVSGKSPLLAKSPSGSRHSRKHFRHELASMLAWLEHAGNENDADLVAYLIAAHHGKVRLSLRAMPDEKEPVKPFGPRFARGVWEGDALPEIDIVGRGKVPGSRLRLDLMELGEGAMGPSWTARTQRLFDDYGPFRLAWMEALVRIADWRASGLEEEEEA</sequence>